<evidence type="ECO:0000256" key="1">
    <source>
        <dbReference type="ARBA" id="ARBA00005594"/>
    </source>
</evidence>
<keyword evidence="6" id="KW-0648">Protein biosynthesis</keyword>
<evidence type="ECO:0000256" key="6">
    <source>
        <dbReference type="ARBA" id="ARBA00022917"/>
    </source>
</evidence>
<dbReference type="GO" id="GO:0005524">
    <property type="term" value="F:ATP binding"/>
    <property type="evidence" value="ECO:0007669"/>
    <property type="project" value="UniProtKB-KW"/>
</dbReference>
<reference evidence="10" key="1">
    <citation type="submission" date="2017-02" db="UniProtKB">
        <authorList>
            <consortium name="WormBaseParasite"/>
        </authorList>
    </citation>
    <scope>IDENTIFICATION</scope>
</reference>
<dbReference type="GO" id="GO:0002161">
    <property type="term" value="F:aminoacyl-tRNA deacylase activity"/>
    <property type="evidence" value="ECO:0007669"/>
    <property type="project" value="InterPro"/>
</dbReference>
<evidence type="ECO:0000256" key="3">
    <source>
        <dbReference type="ARBA" id="ARBA00022598"/>
    </source>
</evidence>
<dbReference type="WBParaSite" id="ALUE_0002293401-mRNA-1">
    <property type="protein sequence ID" value="ALUE_0002293401-mRNA-1"/>
    <property type="gene ID" value="ALUE_0002293401"/>
</dbReference>
<dbReference type="SUPFAM" id="SSF50677">
    <property type="entry name" value="ValRS/IleRS/LeuRS editing domain"/>
    <property type="match status" value="1"/>
</dbReference>
<dbReference type="FunFam" id="3.90.740.10:FF:000008">
    <property type="entry name" value="Valine--tRNA ligase, mitochondrial"/>
    <property type="match status" value="1"/>
</dbReference>
<evidence type="ECO:0000256" key="4">
    <source>
        <dbReference type="ARBA" id="ARBA00022741"/>
    </source>
</evidence>
<proteinExistence type="inferred from homology"/>
<dbReference type="PANTHER" id="PTHR11946">
    <property type="entry name" value="VALYL-TRNA SYNTHETASES"/>
    <property type="match status" value="1"/>
</dbReference>
<dbReference type="GO" id="GO:0004832">
    <property type="term" value="F:valine-tRNA ligase activity"/>
    <property type="evidence" value="ECO:0007669"/>
    <property type="project" value="UniProtKB-EC"/>
</dbReference>
<evidence type="ECO:0000256" key="5">
    <source>
        <dbReference type="ARBA" id="ARBA00022840"/>
    </source>
</evidence>
<evidence type="ECO:0000313" key="10">
    <source>
        <dbReference type="WBParaSite" id="ALUE_0002293401-mRNA-1"/>
    </source>
</evidence>
<keyword evidence="3" id="KW-0436">Ligase</keyword>
<dbReference type="PANTHER" id="PTHR11946:SF109">
    <property type="entry name" value="VALINE--TRNA LIGASE"/>
    <property type="match status" value="1"/>
</dbReference>
<dbReference type="EC" id="6.1.1.9" evidence="2"/>
<keyword evidence="7" id="KW-0030">Aminoacyl-tRNA synthetase</keyword>
<evidence type="ECO:0000256" key="2">
    <source>
        <dbReference type="ARBA" id="ARBA00013169"/>
    </source>
</evidence>
<keyword evidence="5" id="KW-0067">ATP-binding</keyword>
<accession>A0A0M3IW06</accession>
<dbReference type="InterPro" id="IPR009008">
    <property type="entry name" value="Val/Leu/Ile-tRNA-synth_edit"/>
</dbReference>
<dbReference type="Proteomes" id="UP000036681">
    <property type="component" value="Unplaced"/>
</dbReference>
<name>A0A0M3IW06_ASCLU</name>
<dbReference type="AlphaFoldDB" id="A0A0M3IW06"/>
<evidence type="ECO:0000256" key="8">
    <source>
        <dbReference type="ARBA" id="ARBA00029936"/>
    </source>
</evidence>
<dbReference type="GO" id="GO:0006438">
    <property type="term" value="P:valyl-tRNA aminoacylation"/>
    <property type="evidence" value="ECO:0007669"/>
    <property type="project" value="InterPro"/>
</dbReference>
<keyword evidence="9" id="KW-1185">Reference proteome</keyword>
<protein>
    <recommendedName>
        <fullName evidence="2">valine--tRNA ligase</fullName>
        <ecNumber evidence="2">6.1.1.9</ecNumber>
    </recommendedName>
    <alternativeName>
        <fullName evidence="8">Valyl-tRNA synthetase</fullName>
    </alternativeName>
</protein>
<comment type="similarity">
    <text evidence="1">Belongs to the class-I aminoacyl-tRNA synthetase family.</text>
</comment>
<dbReference type="Gene3D" id="3.90.740.10">
    <property type="entry name" value="Valyl/Leucyl/Isoleucyl-tRNA synthetase, editing domain"/>
    <property type="match status" value="1"/>
</dbReference>
<sequence>MVALCSRYLVTRRKLNSVFLFPSHILLRDRVDKIELNGRTLLSVPGHPKKVEFGVLVSFAYPVEGSDEEVVVATTRVETMLGDTAIAVHPDDDRYHHLIGKFCKHPFVDRRLPIVADSFVEKEFGTGERLIFVQFSFFFYYFERDLIKEI</sequence>
<evidence type="ECO:0000313" key="9">
    <source>
        <dbReference type="Proteomes" id="UP000036681"/>
    </source>
</evidence>
<organism evidence="9 10">
    <name type="scientific">Ascaris lumbricoides</name>
    <name type="common">Giant roundworm</name>
    <dbReference type="NCBI Taxonomy" id="6252"/>
    <lineage>
        <taxon>Eukaryota</taxon>
        <taxon>Metazoa</taxon>
        <taxon>Ecdysozoa</taxon>
        <taxon>Nematoda</taxon>
        <taxon>Chromadorea</taxon>
        <taxon>Rhabditida</taxon>
        <taxon>Spirurina</taxon>
        <taxon>Ascaridomorpha</taxon>
        <taxon>Ascaridoidea</taxon>
        <taxon>Ascarididae</taxon>
        <taxon>Ascaris</taxon>
    </lineage>
</organism>
<dbReference type="InterPro" id="IPR002303">
    <property type="entry name" value="Valyl-tRNA_ligase"/>
</dbReference>
<evidence type="ECO:0000256" key="7">
    <source>
        <dbReference type="ARBA" id="ARBA00023146"/>
    </source>
</evidence>
<keyword evidence="4" id="KW-0547">Nucleotide-binding</keyword>
<dbReference type="GO" id="GO:0005829">
    <property type="term" value="C:cytosol"/>
    <property type="evidence" value="ECO:0007669"/>
    <property type="project" value="TreeGrafter"/>
</dbReference>